<keyword evidence="5" id="KW-0964">Secreted</keyword>
<keyword evidence="8" id="KW-1015">Disulfide bond</keyword>
<keyword evidence="9" id="KW-0325">Glycoprotein</keyword>
<dbReference type="SUPFAM" id="SSF47266">
    <property type="entry name" value="4-helical cytokines"/>
    <property type="match status" value="1"/>
</dbReference>
<keyword evidence="13" id="KW-1185">Reference proteome</keyword>
<dbReference type="Pfam" id="PF00143">
    <property type="entry name" value="Interferon"/>
    <property type="match status" value="1"/>
</dbReference>
<dbReference type="GO" id="GO:0071359">
    <property type="term" value="P:cellular response to dsRNA"/>
    <property type="evidence" value="ECO:0007669"/>
    <property type="project" value="UniProtKB-ARBA"/>
</dbReference>
<organism evidence="13 14">
    <name type="scientific">Octodon degus</name>
    <name type="common">Degu</name>
    <name type="synonym">Sciurus degus</name>
    <dbReference type="NCBI Taxonomy" id="10160"/>
    <lineage>
        <taxon>Eukaryota</taxon>
        <taxon>Metazoa</taxon>
        <taxon>Chordata</taxon>
        <taxon>Craniata</taxon>
        <taxon>Vertebrata</taxon>
        <taxon>Euteleostomi</taxon>
        <taxon>Mammalia</taxon>
        <taxon>Eutheria</taxon>
        <taxon>Euarchontoglires</taxon>
        <taxon>Glires</taxon>
        <taxon>Rodentia</taxon>
        <taxon>Hystricomorpha</taxon>
        <taxon>Octodontidae</taxon>
        <taxon>Octodon</taxon>
    </lineage>
</organism>
<dbReference type="GO" id="GO:0051607">
    <property type="term" value="P:defense response to virus"/>
    <property type="evidence" value="ECO:0007669"/>
    <property type="project" value="UniProtKB-KW"/>
</dbReference>
<dbReference type="FunFam" id="1.20.1250.10:FF:000026">
    <property type="entry name" value="Interferon beta"/>
    <property type="match status" value="1"/>
</dbReference>
<dbReference type="InterPro" id="IPR000471">
    <property type="entry name" value="Interferon_alpha/beta/delta"/>
</dbReference>
<evidence type="ECO:0000256" key="6">
    <source>
        <dbReference type="ARBA" id="ARBA00022729"/>
    </source>
</evidence>
<dbReference type="InParanoid" id="A0A6P6EH57"/>
<evidence type="ECO:0000256" key="7">
    <source>
        <dbReference type="ARBA" id="ARBA00023118"/>
    </source>
</evidence>
<accession>A0A6P6EH57</accession>
<dbReference type="PRINTS" id="PR00266">
    <property type="entry name" value="INTERFERONAB"/>
</dbReference>
<evidence type="ECO:0000256" key="1">
    <source>
        <dbReference type="ARBA" id="ARBA00004613"/>
    </source>
</evidence>
<dbReference type="CTD" id="3456"/>
<sequence>MASRCVLQIALLLSFTTSLSLSYNLLQLQQQQHSSTLACLELLKQMKGKPDYCLKDRMDFRFPEEIKQPQQFQKEKAALVIHEMLQNIFGIFRKNVPNTMWNETIVENLLVELHQQMGHLKSAILQEVLEGKTLTAEDTTAILRLKSYYWRIRRYLNAKRNSICAWTVVRVELLRNFSLIDRLTDCF</sequence>
<evidence type="ECO:0000256" key="11">
    <source>
        <dbReference type="RuleBase" id="RU000436"/>
    </source>
</evidence>
<dbReference type="AlphaFoldDB" id="A0A6P6EH57"/>
<evidence type="ECO:0000313" key="13">
    <source>
        <dbReference type="Proteomes" id="UP000515203"/>
    </source>
</evidence>
<evidence type="ECO:0000256" key="12">
    <source>
        <dbReference type="SAM" id="SignalP"/>
    </source>
</evidence>
<comment type="subcellular location">
    <subcellularLocation>
        <location evidence="1">Secreted</location>
    </subcellularLocation>
</comment>
<feature type="signal peptide" evidence="12">
    <location>
        <begin position="1"/>
        <end position="22"/>
    </location>
</feature>
<name>A0A6P6EH57_OCTDE</name>
<dbReference type="Proteomes" id="UP000515203">
    <property type="component" value="Unplaced"/>
</dbReference>
<dbReference type="PANTHER" id="PTHR11691:SF73">
    <property type="entry name" value="INTERFERON BETA"/>
    <property type="match status" value="1"/>
</dbReference>
<evidence type="ECO:0000256" key="8">
    <source>
        <dbReference type="ARBA" id="ARBA00023157"/>
    </source>
</evidence>
<evidence type="ECO:0000256" key="4">
    <source>
        <dbReference type="ARBA" id="ARBA00022514"/>
    </source>
</evidence>
<dbReference type="OrthoDB" id="8922121at2759"/>
<proteinExistence type="inferred from homology"/>
<dbReference type="InterPro" id="IPR009079">
    <property type="entry name" value="4_helix_cytokine-like_core"/>
</dbReference>
<keyword evidence="4 11" id="KW-0202">Cytokine</keyword>
<dbReference type="GO" id="GO:0006955">
    <property type="term" value="P:immune response"/>
    <property type="evidence" value="ECO:0007669"/>
    <property type="project" value="UniProtKB-ARBA"/>
</dbReference>
<evidence type="ECO:0000256" key="3">
    <source>
        <dbReference type="ARBA" id="ARBA00011245"/>
    </source>
</evidence>
<dbReference type="SMART" id="SM00076">
    <property type="entry name" value="IFabd"/>
    <property type="match status" value="1"/>
</dbReference>
<dbReference type="GO" id="GO:0005125">
    <property type="term" value="F:cytokine activity"/>
    <property type="evidence" value="ECO:0007669"/>
    <property type="project" value="UniProtKB-KW"/>
</dbReference>
<evidence type="ECO:0000256" key="9">
    <source>
        <dbReference type="ARBA" id="ARBA00023180"/>
    </source>
</evidence>
<comment type="similarity">
    <text evidence="2 11">Belongs to the alpha/beta interferon family.</text>
</comment>
<evidence type="ECO:0000256" key="2">
    <source>
        <dbReference type="ARBA" id="ARBA00011033"/>
    </source>
</evidence>
<dbReference type="GO" id="GO:0005126">
    <property type="term" value="F:cytokine receptor binding"/>
    <property type="evidence" value="ECO:0007669"/>
    <property type="project" value="InterPro"/>
</dbReference>
<dbReference type="Gene3D" id="1.20.1250.10">
    <property type="match status" value="1"/>
</dbReference>
<protein>
    <recommendedName>
        <fullName evidence="10">Interferon beta</fullName>
    </recommendedName>
</protein>
<comment type="subunit">
    <text evidence="3">Monomer.</text>
</comment>
<reference evidence="14" key="1">
    <citation type="submission" date="2025-08" db="UniProtKB">
        <authorList>
            <consortium name="RefSeq"/>
        </authorList>
    </citation>
    <scope>IDENTIFICATION</scope>
</reference>
<keyword evidence="7 11" id="KW-0051">Antiviral defense</keyword>
<gene>
    <name evidence="14" type="primary">Ifnb1</name>
</gene>
<dbReference type="RefSeq" id="XP_023571626.1">
    <property type="nucleotide sequence ID" value="XM_023715858.1"/>
</dbReference>
<evidence type="ECO:0000313" key="14">
    <source>
        <dbReference type="RefSeq" id="XP_023571626.1"/>
    </source>
</evidence>
<dbReference type="GO" id="GO:0051241">
    <property type="term" value="P:negative regulation of multicellular organismal process"/>
    <property type="evidence" value="ECO:0007669"/>
    <property type="project" value="UniProtKB-ARBA"/>
</dbReference>
<dbReference type="GO" id="GO:0002683">
    <property type="term" value="P:negative regulation of immune system process"/>
    <property type="evidence" value="ECO:0007669"/>
    <property type="project" value="UniProtKB-ARBA"/>
</dbReference>
<dbReference type="GO" id="GO:0045321">
    <property type="term" value="P:leukocyte activation"/>
    <property type="evidence" value="ECO:0007669"/>
    <property type="project" value="UniProtKB-ARBA"/>
</dbReference>
<feature type="chain" id="PRO_5027580109" description="Interferon beta" evidence="12">
    <location>
        <begin position="23"/>
        <end position="187"/>
    </location>
</feature>
<dbReference type="PROSITE" id="PS00252">
    <property type="entry name" value="INTERFERON_A_B_D"/>
    <property type="match status" value="1"/>
</dbReference>
<evidence type="ECO:0000256" key="10">
    <source>
        <dbReference type="ARBA" id="ARBA00073109"/>
    </source>
</evidence>
<dbReference type="GO" id="GO:0009893">
    <property type="term" value="P:positive regulation of metabolic process"/>
    <property type="evidence" value="ECO:0007669"/>
    <property type="project" value="UniProtKB-ARBA"/>
</dbReference>
<keyword evidence="6 12" id="KW-0732">Signal</keyword>
<evidence type="ECO:0000256" key="5">
    <source>
        <dbReference type="ARBA" id="ARBA00022525"/>
    </source>
</evidence>
<dbReference type="GeneID" id="101583642"/>
<dbReference type="FunCoup" id="A0A6P6EH57">
    <property type="interactions" value="875"/>
</dbReference>
<dbReference type="GO" id="GO:0005615">
    <property type="term" value="C:extracellular space"/>
    <property type="evidence" value="ECO:0007669"/>
    <property type="project" value="UniProtKB-KW"/>
</dbReference>
<dbReference type="PANTHER" id="PTHR11691">
    <property type="entry name" value="TYPE I INTERFERON"/>
    <property type="match status" value="1"/>
</dbReference>
<dbReference type="GO" id="GO:0098586">
    <property type="term" value="P:cellular response to virus"/>
    <property type="evidence" value="ECO:0007669"/>
    <property type="project" value="UniProtKB-ARBA"/>
</dbReference>